<protein>
    <recommendedName>
        <fullName evidence="1">Reverse transcriptase domain-containing protein</fullName>
    </recommendedName>
</protein>
<proteinExistence type="predicted"/>
<accession>A0AAE0BCB6</accession>
<comment type="caution">
    <text evidence="2">The sequence shown here is derived from an EMBL/GenBank/DDBJ whole genome shotgun (WGS) entry which is preliminary data.</text>
</comment>
<evidence type="ECO:0000313" key="3">
    <source>
        <dbReference type="Proteomes" id="UP001190700"/>
    </source>
</evidence>
<dbReference type="PANTHER" id="PTHR33050:SF7">
    <property type="entry name" value="RIBONUCLEASE H"/>
    <property type="match status" value="1"/>
</dbReference>
<dbReference type="InterPro" id="IPR043502">
    <property type="entry name" value="DNA/RNA_pol_sf"/>
</dbReference>
<name>A0AAE0BCB6_9CHLO</name>
<evidence type="ECO:0000313" key="2">
    <source>
        <dbReference type="EMBL" id="KAK3233339.1"/>
    </source>
</evidence>
<reference evidence="2 3" key="1">
    <citation type="journal article" date="2015" name="Genome Biol. Evol.">
        <title>Comparative Genomics of a Bacterivorous Green Alga Reveals Evolutionary Causalities and Consequences of Phago-Mixotrophic Mode of Nutrition.</title>
        <authorList>
            <person name="Burns J.A."/>
            <person name="Paasch A."/>
            <person name="Narechania A."/>
            <person name="Kim E."/>
        </authorList>
    </citation>
    <scope>NUCLEOTIDE SEQUENCE [LARGE SCALE GENOMIC DNA]</scope>
    <source>
        <strain evidence="2 3">PLY_AMNH</strain>
    </source>
</reference>
<dbReference type="EMBL" id="LGRX02035745">
    <property type="protein sequence ID" value="KAK3233339.1"/>
    <property type="molecule type" value="Genomic_DNA"/>
</dbReference>
<evidence type="ECO:0000259" key="1">
    <source>
        <dbReference type="PROSITE" id="PS50878"/>
    </source>
</evidence>
<gene>
    <name evidence="2" type="ORF">CYMTET_56355</name>
</gene>
<dbReference type="AlphaFoldDB" id="A0AAE0BCB6"/>
<dbReference type="SUPFAM" id="SSF56672">
    <property type="entry name" value="DNA/RNA polymerases"/>
    <property type="match status" value="1"/>
</dbReference>
<dbReference type="Proteomes" id="UP001190700">
    <property type="component" value="Unassembled WGS sequence"/>
</dbReference>
<feature type="domain" description="Reverse transcriptase" evidence="1">
    <location>
        <begin position="1"/>
        <end position="124"/>
    </location>
</feature>
<dbReference type="PROSITE" id="PS50878">
    <property type="entry name" value="RT_POL"/>
    <property type="match status" value="1"/>
</dbReference>
<keyword evidence="3" id="KW-1185">Reference proteome</keyword>
<dbReference type="PANTHER" id="PTHR33050">
    <property type="entry name" value="REVERSE TRANSCRIPTASE DOMAIN-CONTAINING PROTEIN"/>
    <property type="match status" value="1"/>
</dbReference>
<organism evidence="2 3">
    <name type="scientific">Cymbomonas tetramitiformis</name>
    <dbReference type="NCBI Taxonomy" id="36881"/>
    <lineage>
        <taxon>Eukaryota</taxon>
        <taxon>Viridiplantae</taxon>
        <taxon>Chlorophyta</taxon>
        <taxon>Pyramimonadophyceae</taxon>
        <taxon>Pyramimonadales</taxon>
        <taxon>Pyramimonadaceae</taxon>
        <taxon>Cymbomonas</taxon>
    </lineage>
</organism>
<dbReference type="InterPro" id="IPR052055">
    <property type="entry name" value="Hepadnavirus_pol/RT"/>
</dbReference>
<dbReference type="InterPro" id="IPR000477">
    <property type="entry name" value="RT_dom"/>
</dbReference>
<sequence length="227" mass="26516">MDDFLLMASSEEEAYELRRRVERVLNRLGLKRNVEKGQWVPLQVVEHLRLEVDFKEGVFRVTQAQLEKITSKATDPLLYLRELYFVLTKKRSLGAKVKLMRYSFGNLEWWKRLQAQCKWNGRRIWSGGILTATGWRTLTCDWSNWINPPWGLLDEVAHKLREEGAGGTVEAPYWSSQSWFRELEEIAEEVVMLARRRNLFVPSRLGGSELLGASSWDAVMFLIPMRP</sequence>